<keyword evidence="2" id="KW-1185">Reference proteome</keyword>
<gene>
    <name evidence="1" type="ORF">BGZ96_009264</name>
</gene>
<name>A0ABQ7JYP0_9FUNG</name>
<organism evidence="1 2">
    <name type="scientific">Linnemannia gamsii</name>
    <dbReference type="NCBI Taxonomy" id="64522"/>
    <lineage>
        <taxon>Eukaryota</taxon>
        <taxon>Fungi</taxon>
        <taxon>Fungi incertae sedis</taxon>
        <taxon>Mucoromycota</taxon>
        <taxon>Mortierellomycotina</taxon>
        <taxon>Mortierellomycetes</taxon>
        <taxon>Mortierellales</taxon>
        <taxon>Mortierellaceae</taxon>
        <taxon>Linnemannia</taxon>
    </lineage>
</organism>
<proteinExistence type="predicted"/>
<evidence type="ECO:0000313" key="1">
    <source>
        <dbReference type="EMBL" id="KAG0286672.1"/>
    </source>
</evidence>
<sequence length="81" mass="8845">MTLESMRIIAAQASSRSVARLDRKTQIVRLETKGPGEEDGGETLADRVPLLADKSSGGLTILEIEKGKDVFEDLWDTEGEL</sequence>
<reference evidence="1 2" key="1">
    <citation type="journal article" date="2020" name="Fungal Divers.">
        <title>Resolving the Mortierellaceae phylogeny through synthesis of multi-gene phylogenetics and phylogenomics.</title>
        <authorList>
            <person name="Vandepol N."/>
            <person name="Liber J."/>
            <person name="Desiro A."/>
            <person name="Na H."/>
            <person name="Kennedy M."/>
            <person name="Barry K."/>
            <person name="Grigoriev I.V."/>
            <person name="Miller A.N."/>
            <person name="O'Donnell K."/>
            <person name="Stajich J.E."/>
            <person name="Bonito G."/>
        </authorList>
    </citation>
    <scope>NUCLEOTIDE SEQUENCE [LARGE SCALE GENOMIC DNA]</scope>
    <source>
        <strain evidence="1 2">AD045</strain>
    </source>
</reference>
<dbReference type="EMBL" id="JAAAIM010000554">
    <property type="protein sequence ID" value="KAG0286672.1"/>
    <property type="molecule type" value="Genomic_DNA"/>
</dbReference>
<protein>
    <submittedName>
        <fullName evidence="1">Uncharacterized protein</fullName>
    </submittedName>
</protein>
<accession>A0ABQ7JYP0</accession>
<dbReference type="Proteomes" id="UP001194696">
    <property type="component" value="Unassembled WGS sequence"/>
</dbReference>
<comment type="caution">
    <text evidence="1">The sequence shown here is derived from an EMBL/GenBank/DDBJ whole genome shotgun (WGS) entry which is preliminary data.</text>
</comment>
<evidence type="ECO:0000313" key="2">
    <source>
        <dbReference type="Proteomes" id="UP001194696"/>
    </source>
</evidence>